<organism evidence="6">
    <name type="scientific">marine metagenome</name>
    <dbReference type="NCBI Taxonomy" id="408172"/>
    <lineage>
        <taxon>unclassified sequences</taxon>
        <taxon>metagenomes</taxon>
        <taxon>ecological metagenomes</taxon>
    </lineage>
</organism>
<dbReference type="InterPro" id="IPR016095">
    <property type="entry name" value="Ribosomal_uL1_3-a/b-sand"/>
</dbReference>
<protein>
    <recommendedName>
        <fullName evidence="7">Ribosomal protein</fullName>
    </recommendedName>
</protein>
<keyword evidence="4" id="KW-0689">Ribosomal protein</keyword>
<dbReference type="InterPro" id="IPR028364">
    <property type="entry name" value="Ribosomal_uL1/biogenesis"/>
</dbReference>
<evidence type="ECO:0000313" key="6">
    <source>
        <dbReference type="EMBL" id="SVC67091.1"/>
    </source>
</evidence>
<dbReference type="InterPro" id="IPR002143">
    <property type="entry name" value="Ribosomal_uL1"/>
</dbReference>
<evidence type="ECO:0000256" key="2">
    <source>
        <dbReference type="ARBA" id="ARBA00022730"/>
    </source>
</evidence>
<evidence type="ECO:0000256" key="4">
    <source>
        <dbReference type="ARBA" id="ARBA00022980"/>
    </source>
</evidence>
<keyword evidence="3" id="KW-0694">RNA-binding</keyword>
<evidence type="ECO:0000256" key="1">
    <source>
        <dbReference type="ARBA" id="ARBA00010531"/>
    </source>
</evidence>
<comment type="similarity">
    <text evidence="1">Belongs to the universal ribosomal protein uL1 family.</text>
</comment>
<dbReference type="GO" id="GO:0006412">
    <property type="term" value="P:translation"/>
    <property type="evidence" value="ECO:0007669"/>
    <property type="project" value="InterPro"/>
</dbReference>
<dbReference type="GO" id="GO:0019843">
    <property type="term" value="F:rRNA binding"/>
    <property type="evidence" value="ECO:0007669"/>
    <property type="project" value="UniProtKB-KW"/>
</dbReference>
<reference evidence="6" key="1">
    <citation type="submission" date="2018-05" db="EMBL/GenBank/DDBJ databases">
        <authorList>
            <person name="Lanie J.A."/>
            <person name="Ng W.-L."/>
            <person name="Kazmierczak K.M."/>
            <person name="Andrzejewski T.M."/>
            <person name="Davidsen T.M."/>
            <person name="Wayne K.J."/>
            <person name="Tettelin H."/>
            <person name="Glass J.I."/>
            <person name="Rusch D."/>
            <person name="Podicherti R."/>
            <person name="Tsui H.-C.T."/>
            <person name="Winkler M.E."/>
        </authorList>
    </citation>
    <scope>NUCLEOTIDE SEQUENCE</scope>
</reference>
<dbReference type="PIRSF" id="PIRSF002155">
    <property type="entry name" value="Ribosomal_L1"/>
    <property type="match status" value="1"/>
</dbReference>
<dbReference type="InterPro" id="IPR005878">
    <property type="entry name" value="Ribosom_uL1_bac-type"/>
</dbReference>
<keyword evidence="2" id="KW-0699">rRNA-binding</keyword>
<sequence>MLNKEKNKGEGLSRGYVQLPNGTGKKIQIAVFATGEKVKEAKDAGADIVGNEDLIKDIKDGKINFDVAIATPDMMKDIAIIGEKLGPLGIMPNPKTGTITDNLSKTIKNIKKGQIQFKSEKNAIVQAGIGKLSFSEENLILNFKELINAINKSKPDSIKGKFINKVYLSTSMG</sequence>
<dbReference type="NCBIfam" id="TIGR01169">
    <property type="entry name" value="rplA_bact"/>
    <property type="match status" value="1"/>
</dbReference>
<dbReference type="Pfam" id="PF00687">
    <property type="entry name" value="Ribosomal_L1"/>
    <property type="match status" value="1"/>
</dbReference>
<dbReference type="GO" id="GO:0003735">
    <property type="term" value="F:structural constituent of ribosome"/>
    <property type="evidence" value="ECO:0007669"/>
    <property type="project" value="InterPro"/>
</dbReference>
<dbReference type="GO" id="GO:0015934">
    <property type="term" value="C:large ribosomal subunit"/>
    <property type="evidence" value="ECO:0007669"/>
    <property type="project" value="InterPro"/>
</dbReference>
<accession>A0A382P5I0</accession>
<keyword evidence="5" id="KW-0687">Ribonucleoprotein</keyword>
<dbReference type="Gene3D" id="3.30.190.20">
    <property type="match status" value="1"/>
</dbReference>
<evidence type="ECO:0008006" key="7">
    <source>
        <dbReference type="Google" id="ProtNLM"/>
    </source>
</evidence>
<evidence type="ECO:0000256" key="3">
    <source>
        <dbReference type="ARBA" id="ARBA00022884"/>
    </source>
</evidence>
<feature type="non-terminal residue" evidence="6">
    <location>
        <position position="173"/>
    </location>
</feature>
<dbReference type="EMBL" id="UINC01104151">
    <property type="protein sequence ID" value="SVC67091.1"/>
    <property type="molecule type" value="Genomic_DNA"/>
</dbReference>
<dbReference type="InterPro" id="IPR023674">
    <property type="entry name" value="Ribosomal_uL1-like"/>
</dbReference>
<dbReference type="PANTHER" id="PTHR36427">
    <property type="entry name" value="54S RIBOSOMAL PROTEIN L1, MITOCHONDRIAL"/>
    <property type="match status" value="1"/>
</dbReference>
<dbReference type="AlphaFoldDB" id="A0A382P5I0"/>
<dbReference type="Gene3D" id="3.40.50.790">
    <property type="match status" value="1"/>
</dbReference>
<dbReference type="PANTHER" id="PTHR36427:SF3">
    <property type="entry name" value="LARGE RIBOSOMAL SUBUNIT PROTEIN UL1M"/>
    <property type="match status" value="1"/>
</dbReference>
<proteinExistence type="inferred from homology"/>
<evidence type="ECO:0000256" key="5">
    <source>
        <dbReference type="ARBA" id="ARBA00023274"/>
    </source>
</evidence>
<dbReference type="CDD" id="cd00403">
    <property type="entry name" value="Ribosomal_L1"/>
    <property type="match status" value="1"/>
</dbReference>
<gene>
    <name evidence="6" type="ORF">METZ01_LOCUS319945</name>
</gene>
<dbReference type="FunFam" id="3.40.50.790:FF:000001">
    <property type="entry name" value="50S ribosomal protein L1"/>
    <property type="match status" value="1"/>
</dbReference>
<dbReference type="SUPFAM" id="SSF56808">
    <property type="entry name" value="Ribosomal protein L1"/>
    <property type="match status" value="1"/>
</dbReference>
<name>A0A382P5I0_9ZZZZ</name>